<feature type="transmembrane region" description="Helical" evidence="8">
    <location>
        <begin position="362"/>
        <end position="382"/>
    </location>
</feature>
<feature type="transmembrane region" description="Helical" evidence="8">
    <location>
        <begin position="239"/>
        <end position="263"/>
    </location>
</feature>
<dbReference type="PANTHER" id="PTHR33989">
    <property type="match status" value="1"/>
</dbReference>
<dbReference type="EMBL" id="CP101808">
    <property type="protein sequence ID" value="UUD36663.1"/>
    <property type="molecule type" value="Genomic_DNA"/>
</dbReference>
<evidence type="ECO:0000313" key="11">
    <source>
        <dbReference type="Proteomes" id="UP001059576"/>
    </source>
</evidence>
<feature type="transmembrane region" description="Helical" evidence="8">
    <location>
        <begin position="151"/>
        <end position="175"/>
    </location>
</feature>
<dbReference type="PROSITE" id="PS51105">
    <property type="entry name" value="PTS_EIIC_TYPE_3"/>
    <property type="match status" value="1"/>
</dbReference>
<keyword evidence="6 8" id="KW-1133">Transmembrane helix</keyword>
<proteinExistence type="predicted"/>
<feature type="transmembrane region" description="Helical" evidence="8">
    <location>
        <begin position="84"/>
        <end position="111"/>
    </location>
</feature>
<dbReference type="InterPro" id="IPR003352">
    <property type="entry name" value="PTS_EIIC"/>
</dbReference>
<name>A0ABY5J1L5_9BACT</name>
<evidence type="ECO:0000256" key="3">
    <source>
        <dbReference type="ARBA" id="ARBA00022475"/>
    </source>
</evidence>
<comment type="subcellular location">
    <subcellularLocation>
        <location evidence="1">Cell membrane</location>
        <topology evidence="1">Multi-pass membrane protein</topology>
    </subcellularLocation>
</comment>
<evidence type="ECO:0000313" key="10">
    <source>
        <dbReference type="EMBL" id="UUD36663.1"/>
    </source>
</evidence>
<evidence type="ECO:0000256" key="2">
    <source>
        <dbReference type="ARBA" id="ARBA00022448"/>
    </source>
</evidence>
<reference evidence="10" key="1">
    <citation type="submission" date="2022-07" db="EMBL/GenBank/DDBJ databases">
        <title>Complete genome of Mycoplasma equigenitalium type strain T37.</title>
        <authorList>
            <person name="Spergser J."/>
        </authorList>
    </citation>
    <scope>NUCLEOTIDE SEQUENCE</scope>
    <source>
        <strain evidence="10">T37</strain>
    </source>
</reference>
<feature type="transmembrane region" description="Helical" evidence="8">
    <location>
        <begin position="195"/>
        <end position="219"/>
    </location>
</feature>
<evidence type="ECO:0000259" key="9">
    <source>
        <dbReference type="PROSITE" id="PS51105"/>
    </source>
</evidence>
<organism evidence="10 11">
    <name type="scientific">Mycoplasmopsis equigenitalium</name>
    <dbReference type="NCBI Taxonomy" id="114883"/>
    <lineage>
        <taxon>Bacteria</taxon>
        <taxon>Bacillati</taxon>
        <taxon>Mycoplasmatota</taxon>
        <taxon>Mycoplasmoidales</taxon>
        <taxon>Metamycoplasmataceae</taxon>
        <taxon>Mycoplasmopsis</taxon>
    </lineage>
</organism>
<sequence length="494" mass="54789">MSTNQKVKKSSIGMNILKWIEHTFMPIISKISDNRYINAIRSGMVAVIPILLIGSTFLIIYFFPIGRTETFGGKILLPYEGGRWASFFMLPYRLTFPMMGFFVVIGIARALARSYKLDDQQGVFIAIIAYIISIVGPTYKSVGNPAFTTASFGSATIFGGIIVSIFAIEIFRLCVKYKITIRLPKSVPPVVAKPFNALIPMLLVIVPAVLLFNVAHFDLHKFVALLLQPIQGLLAGNNYFGFIIVILFVMLLWIAGIHGMAIVGAVARPFWLIALDENTSLLSTLGKNTLTASDGANILVEPFFQWFVWIGGAGATLGLLIIMLFIAKSKYIRAVTYPSIVPGIFNINEPVIFGYPLVLNPILAIPAILAPLTMGTISFLAMKFNLVNVPTQLVGWTLPSPVGAILATGLDWRALVLCLLMIAVSTIIWWPFAKIYDNKMLKEEIEMEVQERKAKAEAENLMFDEDAVRAEITKEFKARSIFKRPKKQAKQNQV</sequence>
<evidence type="ECO:0000256" key="6">
    <source>
        <dbReference type="ARBA" id="ARBA00022989"/>
    </source>
</evidence>
<keyword evidence="3" id="KW-1003">Cell membrane</keyword>
<dbReference type="NCBIfam" id="TIGR00410">
    <property type="entry name" value="lacE"/>
    <property type="match status" value="1"/>
</dbReference>
<keyword evidence="2" id="KW-0813">Transport</keyword>
<feature type="transmembrane region" description="Helical" evidence="8">
    <location>
        <begin position="123"/>
        <end position="139"/>
    </location>
</feature>
<evidence type="ECO:0000256" key="4">
    <source>
        <dbReference type="ARBA" id="ARBA00022597"/>
    </source>
</evidence>
<dbReference type="InterPro" id="IPR051088">
    <property type="entry name" value="PTS_Sugar-EIIC/EIIB"/>
</dbReference>
<evidence type="ECO:0000256" key="7">
    <source>
        <dbReference type="ARBA" id="ARBA00023136"/>
    </source>
</evidence>
<dbReference type="Proteomes" id="UP001059576">
    <property type="component" value="Chromosome"/>
</dbReference>
<keyword evidence="4" id="KW-0762">Sugar transport</keyword>
<evidence type="ECO:0000256" key="5">
    <source>
        <dbReference type="ARBA" id="ARBA00022692"/>
    </source>
</evidence>
<dbReference type="PANTHER" id="PTHR33989:SF11">
    <property type="entry name" value="LICHENAN PERMEASE IIC COMPONENT"/>
    <property type="match status" value="1"/>
</dbReference>
<feature type="transmembrane region" description="Helical" evidence="8">
    <location>
        <begin position="412"/>
        <end position="432"/>
    </location>
</feature>
<dbReference type="Pfam" id="PF02378">
    <property type="entry name" value="PTS_EIIC"/>
    <property type="match status" value="1"/>
</dbReference>
<dbReference type="RefSeq" id="WP_129721687.1">
    <property type="nucleotide sequence ID" value="NZ_CP101808.1"/>
</dbReference>
<gene>
    <name evidence="10" type="ORF">NPA09_01945</name>
</gene>
<feature type="transmembrane region" description="Helical" evidence="8">
    <location>
        <begin position="306"/>
        <end position="327"/>
    </location>
</feature>
<evidence type="ECO:0000256" key="1">
    <source>
        <dbReference type="ARBA" id="ARBA00004651"/>
    </source>
</evidence>
<keyword evidence="11" id="KW-1185">Reference proteome</keyword>
<dbReference type="InterPro" id="IPR004501">
    <property type="entry name" value="PTS_EIIC_3"/>
</dbReference>
<feature type="transmembrane region" description="Helical" evidence="8">
    <location>
        <begin position="44"/>
        <end position="64"/>
    </location>
</feature>
<evidence type="ECO:0000256" key="8">
    <source>
        <dbReference type="SAM" id="Phobius"/>
    </source>
</evidence>
<protein>
    <submittedName>
        <fullName evidence="10">PTS transporter subunit EIIC</fullName>
    </submittedName>
</protein>
<feature type="domain" description="PTS EIIC type-3" evidence="9">
    <location>
        <begin position="20"/>
        <end position="432"/>
    </location>
</feature>
<keyword evidence="7 8" id="KW-0472">Membrane</keyword>
<keyword evidence="5 8" id="KW-0812">Transmembrane</keyword>
<accession>A0ABY5J1L5</accession>